<sequence>MTLQSRWAVPIPRCSLQQWIFGSACDPIPDSDKPLYIDAERPETHQLTKTQFRLLAKQIALGLIDAGLGQGDRVLVYSPNNIYYPSVFLSILMGGGIFTGANPGFTKNELAYQLKDSGSTFMFAAPSQISTALEAAELAGLPSDRIFILDYSIPPPFQRGAPRQPASKAGPRCWTELLSDTQDRAQTWQWVEPKDPSQTTCCLNYSSGTTGVPKGVEIVHSSYIANGVGVIHVADLEPDIVEERKRARGLCFLPMYHAYAQTYFVSIYPFLGTPIYVMASFQFEKMLQHVQQFRITTLMCVPPILVHLAKQPIVKKYDLSSVEHVNSGAAPLSYDLAHGVERLWADGSINVKQGWGMTEVTCTCMTWDPRVLCNAAAVGELAPNCSARIMELDGKTMIEEPNKRGELWVTGPTLMKGYWKNPSATASTIHVDADGTRWLKTGDIAYAESFERGAVFHIVDRIKELIKVKGNQVAPAELEAILLDHDQVVDAAVVGVQIHGDEVPRAYIVKVPGSQLTEQQVVEWMEARVVKHKRLKGGVGFVEMIPKNPSGKILRRALREKAKKDFNNDQAIASRL</sequence>
<name>A0ACC1T0H8_9HYPO</name>
<gene>
    <name evidence="1" type="ORF">NM208_g214</name>
</gene>
<organism evidence="1 2">
    <name type="scientific">Fusarium decemcellulare</name>
    <dbReference type="NCBI Taxonomy" id="57161"/>
    <lineage>
        <taxon>Eukaryota</taxon>
        <taxon>Fungi</taxon>
        <taxon>Dikarya</taxon>
        <taxon>Ascomycota</taxon>
        <taxon>Pezizomycotina</taxon>
        <taxon>Sordariomycetes</taxon>
        <taxon>Hypocreomycetidae</taxon>
        <taxon>Hypocreales</taxon>
        <taxon>Nectriaceae</taxon>
        <taxon>Fusarium</taxon>
        <taxon>Fusarium decemcellulare species complex</taxon>
    </lineage>
</organism>
<evidence type="ECO:0000313" key="1">
    <source>
        <dbReference type="EMBL" id="KAJ3549974.1"/>
    </source>
</evidence>
<proteinExistence type="predicted"/>
<protein>
    <submittedName>
        <fullName evidence="1">Uncharacterized protein</fullName>
    </submittedName>
</protein>
<dbReference type="Proteomes" id="UP001148629">
    <property type="component" value="Unassembled WGS sequence"/>
</dbReference>
<comment type="caution">
    <text evidence="1">The sequence shown here is derived from an EMBL/GenBank/DDBJ whole genome shotgun (WGS) entry which is preliminary data.</text>
</comment>
<dbReference type="EMBL" id="JANRMS010000010">
    <property type="protein sequence ID" value="KAJ3549974.1"/>
    <property type="molecule type" value="Genomic_DNA"/>
</dbReference>
<accession>A0ACC1T0H8</accession>
<reference evidence="1" key="1">
    <citation type="submission" date="2022-08" db="EMBL/GenBank/DDBJ databases">
        <title>Genome Sequence of Fusarium decemcellulare.</title>
        <authorList>
            <person name="Buettner E."/>
        </authorList>
    </citation>
    <scope>NUCLEOTIDE SEQUENCE</scope>
    <source>
        <strain evidence="1">Babe19</strain>
    </source>
</reference>
<evidence type="ECO:0000313" key="2">
    <source>
        <dbReference type="Proteomes" id="UP001148629"/>
    </source>
</evidence>
<keyword evidence="2" id="KW-1185">Reference proteome</keyword>